<dbReference type="RefSeq" id="WP_386809740.1">
    <property type="nucleotide sequence ID" value="NZ_JBHTMV010000006.1"/>
</dbReference>
<sequence length="197" mass="22614">MARKIDEDKLVRIKQATMKTIVDCGIEKTTIAMIAKNANVSGGYLYRLYSGKQDLINELYYEKVASLNTELEFLIGLNQTSVASILQAFLQNRVVYVKNEPIASNFFYQLLHNDNFTLTTELQEKSIHLIKEIKRIGNETGEIAANTTLMQIQFHLLTYVVDYIQFKRKDFLGTQETLNINVDYLVHNILTILKKGN</sequence>
<evidence type="ECO:0000313" key="4">
    <source>
        <dbReference type="EMBL" id="MFD1294506.1"/>
    </source>
</evidence>
<dbReference type="Pfam" id="PF00440">
    <property type="entry name" value="TetR_N"/>
    <property type="match status" value="1"/>
</dbReference>
<proteinExistence type="predicted"/>
<name>A0ABW3WQ17_9FLAO</name>
<dbReference type="EMBL" id="JBHTMV010000006">
    <property type="protein sequence ID" value="MFD1294506.1"/>
    <property type="molecule type" value="Genomic_DNA"/>
</dbReference>
<dbReference type="SUPFAM" id="SSF46689">
    <property type="entry name" value="Homeodomain-like"/>
    <property type="match status" value="1"/>
</dbReference>
<accession>A0ABW3WQ17</accession>
<keyword evidence="1 2" id="KW-0238">DNA-binding</keyword>
<gene>
    <name evidence="4" type="ORF">ACFQ5N_11725</name>
</gene>
<comment type="caution">
    <text evidence="4">The sequence shown here is derived from an EMBL/GenBank/DDBJ whole genome shotgun (WGS) entry which is preliminary data.</text>
</comment>
<evidence type="ECO:0000313" key="5">
    <source>
        <dbReference type="Proteomes" id="UP001597241"/>
    </source>
</evidence>
<reference evidence="5" key="1">
    <citation type="journal article" date="2019" name="Int. J. Syst. Evol. Microbiol.">
        <title>The Global Catalogue of Microorganisms (GCM) 10K type strain sequencing project: providing services to taxonomists for standard genome sequencing and annotation.</title>
        <authorList>
            <consortium name="The Broad Institute Genomics Platform"/>
            <consortium name="The Broad Institute Genome Sequencing Center for Infectious Disease"/>
            <person name="Wu L."/>
            <person name="Ma J."/>
        </authorList>
    </citation>
    <scope>NUCLEOTIDE SEQUENCE [LARGE SCALE GENOMIC DNA]</scope>
    <source>
        <strain evidence="5">CCUG 62221</strain>
    </source>
</reference>
<dbReference type="Gene3D" id="1.10.357.10">
    <property type="entry name" value="Tetracycline Repressor, domain 2"/>
    <property type="match status" value="1"/>
</dbReference>
<dbReference type="InterPro" id="IPR009057">
    <property type="entry name" value="Homeodomain-like_sf"/>
</dbReference>
<feature type="domain" description="HTH tetR-type" evidence="3">
    <location>
        <begin position="7"/>
        <end position="67"/>
    </location>
</feature>
<protein>
    <submittedName>
        <fullName evidence="4">TetR/AcrR family transcriptional regulator</fullName>
    </submittedName>
</protein>
<keyword evidence="5" id="KW-1185">Reference proteome</keyword>
<evidence type="ECO:0000259" key="3">
    <source>
        <dbReference type="PROSITE" id="PS50977"/>
    </source>
</evidence>
<evidence type="ECO:0000256" key="2">
    <source>
        <dbReference type="PROSITE-ProRule" id="PRU00335"/>
    </source>
</evidence>
<dbReference type="InterPro" id="IPR001647">
    <property type="entry name" value="HTH_TetR"/>
</dbReference>
<feature type="DNA-binding region" description="H-T-H motif" evidence="2">
    <location>
        <begin position="30"/>
        <end position="49"/>
    </location>
</feature>
<evidence type="ECO:0000256" key="1">
    <source>
        <dbReference type="ARBA" id="ARBA00023125"/>
    </source>
</evidence>
<dbReference type="Proteomes" id="UP001597241">
    <property type="component" value="Unassembled WGS sequence"/>
</dbReference>
<dbReference type="PROSITE" id="PS50977">
    <property type="entry name" value="HTH_TETR_2"/>
    <property type="match status" value="1"/>
</dbReference>
<organism evidence="4 5">
    <name type="scientific">Lutibacter holmesii</name>
    <dbReference type="NCBI Taxonomy" id="1137985"/>
    <lineage>
        <taxon>Bacteria</taxon>
        <taxon>Pseudomonadati</taxon>
        <taxon>Bacteroidota</taxon>
        <taxon>Flavobacteriia</taxon>
        <taxon>Flavobacteriales</taxon>
        <taxon>Flavobacteriaceae</taxon>
        <taxon>Lutibacter</taxon>
    </lineage>
</organism>